<dbReference type="OrthoDB" id="3497519at2759"/>
<feature type="region of interest" description="Disordered" evidence="1">
    <location>
        <begin position="110"/>
        <end position="133"/>
    </location>
</feature>
<organism evidence="2 3">
    <name type="scientific">Pseudomassariella vexata</name>
    <dbReference type="NCBI Taxonomy" id="1141098"/>
    <lineage>
        <taxon>Eukaryota</taxon>
        <taxon>Fungi</taxon>
        <taxon>Dikarya</taxon>
        <taxon>Ascomycota</taxon>
        <taxon>Pezizomycotina</taxon>
        <taxon>Sordariomycetes</taxon>
        <taxon>Xylariomycetidae</taxon>
        <taxon>Amphisphaeriales</taxon>
        <taxon>Pseudomassariaceae</taxon>
        <taxon>Pseudomassariella</taxon>
    </lineage>
</organism>
<feature type="region of interest" description="Disordered" evidence="1">
    <location>
        <begin position="1131"/>
        <end position="1179"/>
    </location>
</feature>
<dbReference type="EMBL" id="MCFJ01000002">
    <property type="protein sequence ID" value="ORY70394.1"/>
    <property type="molecule type" value="Genomic_DNA"/>
</dbReference>
<feature type="compositionally biased region" description="Polar residues" evidence="1">
    <location>
        <begin position="25"/>
        <end position="54"/>
    </location>
</feature>
<dbReference type="STRING" id="1141098.A0A1Y2EGG6"/>
<dbReference type="GeneID" id="63779600"/>
<feature type="region of interest" description="Disordered" evidence="1">
    <location>
        <begin position="1"/>
        <end position="57"/>
    </location>
</feature>
<dbReference type="InParanoid" id="A0A1Y2EGG6"/>
<proteinExistence type="predicted"/>
<evidence type="ECO:0000313" key="2">
    <source>
        <dbReference type="EMBL" id="ORY70394.1"/>
    </source>
</evidence>
<evidence type="ECO:0000313" key="3">
    <source>
        <dbReference type="Proteomes" id="UP000193689"/>
    </source>
</evidence>
<reference evidence="2 3" key="1">
    <citation type="submission" date="2016-07" db="EMBL/GenBank/DDBJ databases">
        <title>Pervasive Adenine N6-methylation of Active Genes in Fungi.</title>
        <authorList>
            <consortium name="DOE Joint Genome Institute"/>
            <person name="Mondo S.J."/>
            <person name="Dannebaum R.O."/>
            <person name="Kuo R.C."/>
            <person name="Labutti K."/>
            <person name="Haridas S."/>
            <person name="Kuo A."/>
            <person name="Salamov A."/>
            <person name="Ahrendt S.R."/>
            <person name="Lipzen A."/>
            <person name="Sullivan W."/>
            <person name="Andreopoulos W.B."/>
            <person name="Clum A."/>
            <person name="Lindquist E."/>
            <person name="Daum C."/>
            <person name="Ramamoorthy G.K."/>
            <person name="Gryganskyi A."/>
            <person name="Culley D."/>
            <person name="Magnuson J.K."/>
            <person name="James T.Y."/>
            <person name="O'Malley M.A."/>
            <person name="Stajich J.E."/>
            <person name="Spatafora J.W."/>
            <person name="Visel A."/>
            <person name="Grigoriev I.V."/>
        </authorList>
    </citation>
    <scope>NUCLEOTIDE SEQUENCE [LARGE SCALE GENOMIC DNA]</scope>
    <source>
        <strain evidence="2 3">CBS 129021</strain>
    </source>
</reference>
<dbReference type="RefSeq" id="XP_040720344.1">
    <property type="nucleotide sequence ID" value="XM_040863388.1"/>
</dbReference>
<evidence type="ECO:0000256" key="1">
    <source>
        <dbReference type="SAM" id="MobiDB-lite"/>
    </source>
</evidence>
<keyword evidence="3" id="KW-1185">Reference proteome</keyword>
<sequence length="1377" mass="156839">MASPLQSNPGVGHLFQGNGPPHCQPLTSDPNSQHPHPGQQGTQSGSHPTAPSKTQEQRALEVAARYLKRTKIIPKDIGYDWMPFLTALHERNLDIERHDDDDDLFDPSPEPAPVTHVMAPKKDWKRPPKRDPSNDPKYIWYVPEWSAPDYSPELKPTYCGKPTRRYSRDVLQSLRPALRPVDALRKPTDYALRFGINPDRTDGRSRLSPSWSGSRNPLVLQDLETQLAWVDDDTRNILRQRTHEAAVKGTIPMPVGGTIHPMVFEDWKKSMNFPTVEQIRNQAVNRGISFERLVNELPDNVKTAYKSLIETIEEDEDYQRFVFRDMTTDELIRSDSHTMSNILNCNLTGNIHPLVDRSMWEDTLWRGFTPQNPRYYYQIGDQRKEYAPWYNDELWAAMQPALLMVSEVLYANPPFWESLKDLRTRKVVDPKLDQRPLGVPIPYLTKIVPPEEKDELDPSETWDSIKKLDELGFDFEGSVMRALQNHMELSITSGLIEEDVGRPTTGYAYGRTNLNLAGKDSKIFVTVAAEMVWPLMHPAFSTSEKLAASFLLAISLLHEIMHATNRAWDLLMSNEPGTLGIHPSTQPSIVTTQLHNIAMITTDFDVNGGEAFWDNDIFAELGHAFENQLFGRGFSGIAEGLSSRISQDITTLPLVVAGERLPHAPRSEGTKYNPDYLKGVWPAEEYWEMMPISYYARFFQQSFWDEEFAKWGFGIFKARVPDRTYFSLMVPKHLSEAGMKDAIGADDFKFCSAVIVCLDDWGFVILSEFCRYTLRDIRSYGILRTRWLKEMLTWETQDKKFEKTFGDFMEQVDEARDKDRFVTSSNPAAEFEEWKANTDDDPPFPTLVEFLHKSRREWADAHKEGGQLSRFVMELYWIQQDEVRIMERMVFELLNVPLRYRGLVKPDNGPDCFTELQYRLGRHIECAAYVIHVTQSFAQRPDLATDQLMWLNWQLRFKHNLSMFENLQRLIRDERQIDDNEAKKQREGLQTVPSALHKPRLLRLRKMANKEYMLLDARIRTVVDEFYERIQQLSKDGWLQGIAEEPEVRQKLEALQTNTRLPKKKIPEYGGMFDLTALNRKTRPILIDSIQRGGSAAAAPTVRSTPSRFKTPLRGLPGNFGQPWNPGKLLGSKPPVRMSPKFGGSRLSKAPTKDSPIKASTGMGLSYLQSSSSSSSSSSRRQSAFTRFASRGGFNAIGNVPDKFRGVFERKHQVYEDKSLSRFTGSGGLPPTHMPFLSSDTPNRSGFENIHVMPKTPPSQTIGLMRSVPATPPGVSIEWMPQYIPGMPPPALSMAPGQYKRSPVRLIQPQVAGMPPVRAFPHPYADRRINTDDLLSVVVQSPPQIQDVIWSVVEGFAGQEYRERIGIDDGDVGMGGA</sequence>
<protein>
    <submittedName>
        <fullName evidence="2">Uncharacterized protein</fullName>
    </submittedName>
</protein>
<feature type="compositionally biased region" description="Low complexity" evidence="1">
    <location>
        <begin position="1169"/>
        <end position="1179"/>
    </location>
</feature>
<dbReference type="Proteomes" id="UP000193689">
    <property type="component" value="Unassembled WGS sequence"/>
</dbReference>
<name>A0A1Y2EGG6_9PEZI</name>
<comment type="caution">
    <text evidence="2">The sequence shown here is derived from an EMBL/GenBank/DDBJ whole genome shotgun (WGS) entry which is preliminary data.</text>
</comment>
<gene>
    <name evidence="2" type="ORF">BCR38DRAFT_481528</name>
</gene>
<accession>A0A1Y2EGG6</accession>
<feature type="compositionally biased region" description="Basic and acidic residues" evidence="1">
    <location>
        <begin position="120"/>
        <end position="133"/>
    </location>
</feature>